<dbReference type="AlphaFoldDB" id="A0A0E9PU95"/>
<name>A0A0E9PU95_ANGAN</name>
<reference evidence="1" key="2">
    <citation type="journal article" date="2015" name="Fish Shellfish Immunol.">
        <title>Early steps in the European eel (Anguilla anguilla)-Vibrio vulnificus interaction in the gills: Role of the RtxA13 toxin.</title>
        <authorList>
            <person name="Callol A."/>
            <person name="Pajuelo D."/>
            <person name="Ebbesson L."/>
            <person name="Teles M."/>
            <person name="MacKenzie S."/>
            <person name="Amaro C."/>
        </authorList>
    </citation>
    <scope>NUCLEOTIDE SEQUENCE</scope>
</reference>
<protein>
    <submittedName>
        <fullName evidence="1">Uncharacterized protein</fullName>
    </submittedName>
</protein>
<evidence type="ECO:0000313" key="1">
    <source>
        <dbReference type="EMBL" id="JAH08211.1"/>
    </source>
</evidence>
<accession>A0A0E9PU95</accession>
<sequence>MTKKKKKLWCHWGLLR</sequence>
<reference evidence="1" key="1">
    <citation type="submission" date="2014-11" db="EMBL/GenBank/DDBJ databases">
        <authorList>
            <person name="Amaro Gonzalez C."/>
        </authorList>
    </citation>
    <scope>NUCLEOTIDE SEQUENCE</scope>
</reference>
<organism evidence="1">
    <name type="scientific">Anguilla anguilla</name>
    <name type="common">European freshwater eel</name>
    <name type="synonym">Muraena anguilla</name>
    <dbReference type="NCBI Taxonomy" id="7936"/>
    <lineage>
        <taxon>Eukaryota</taxon>
        <taxon>Metazoa</taxon>
        <taxon>Chordata</taxon>
        <taxon>Craniata</taxon>
        <taxon>Vertebrata</taxon>
        <taxon>Euteleostomi</taxon>
        <taxon>Actinopterygii</taxon>
        <taxon>Neopterygii</taxon>
        <taxon>Teleostei</taxon>
        <taxon>Anguilliformes</taxon>
        <taxon>Anguillidae</taxon>
        <taxon>Anguilla</taxon>
    </lineage>
</organism>
<proteinExistence type="predicted"/>
<dbReference type="EMBL" id="GBXM01100366">
    <property type="protein sequence ID" value="JAH08211.1"/>
    <property type="molecule type" value="Transcribed_RNA"/>
</dbReference>